<organism evidence="2 3">
    <name type="scientific">Daphnia magna</name>
    <dbReference type="NCBI Taxonomy" id="35525"/>
    <lineage>
        <taxon>Eukaryota</taxon>
        <taxon>Metazoa</taxon>
        <taxon>Ecdysozoa</taxon>
        <taxon>Arthropoda</taxon>
        <taxon>Crustacea</taxon>
        <taxon>Branchiopoda</taxon>
        <taxon>Diplostraca</taxon>
        <taxon>Cladocera</taxon>
        <taxon>Anomopoda</taxon>
        <taxon>Daphniidae</taxon>
        <taxon>Daphnia</taxon>
    </lineage>
</organism>
<name>A0A164WCX1_9CRUS</name>
<dbReference type="AlphaFoldDB" id="A0A164WCX1"/>
<sequence>MNMEDTHPGITELFENGSISIRRTKKSFSRIPIDLTLEQTINKDAASSSSGVAAITNSPSARTKWNKSHHIRMTIVSHLYNYLGLNRKQDASRETHSHRIKKDTTLLHKIIDFIKSCRNPFTGNDRQLVNISSGKVASHATQQFLLTTREKGESMRTKFIQRCTSDPSAFPQPIPRQKLVTFSSEGVKVKKKGPDNKILQTRMERDLMGRLLAIAVEKKIDMNTVLSYPLTPIPLCFSHLDGTINTTPKSTLLNSLEKRNISSDPSKVDVKIIDGFFLLHLFVDLPTTFGKIARYILNKLCGTNCKRVDLVFDQIVTPSIKDIERDRRSDGDRDVPFIITGPNQLRPNDFLKALRNDNFKIEFIKFLVDSFDDDSLCNIIGDKTVRVTEGSSCYVFIATDGRVLKEIDERLCSTHEEADSKMIAHLTSIPSPANVVLRTSDTDVFIVALGNIHKIKSGVNVFIELGLASKNTIRFVDLTSLSKRLGPKLCKSLPGFHALTGCDYTPSFAYKGKMRPLSMLEKNGDAQTAFGKLGSMEMLSEATIKSIEKFVCEMYGTKGAESVNESRFALFMKVYSPKGKHPMASVKGIDGSLLPPCDVTPPTLHSMASEAEKDTQDSENEADSDLESYSDEDTDSDDSSCNEN</sequence>
<gene>
    <name evidence="2" type="ORF">APZ42_021776</name>
</gene>
<proteinExistence type="predicted"/>
<evidence type="ECO:0000313" key="2">
    <source>
        <dbReference type="EMBL" id="KZS13155.1"/>
    </source>
</evidence>
<feature type="compositionally biased region" description="Acidic residues" evidence="1">
    <location>
        <begin position="617"/>
        <end position="644"/>
    </location>
</feature>
<dbReference type="EMBL" id="LRGB01001264">
    <property type="protein sequence ID" value="KZS13155.1"/>
    <property type="molecule type" value="Genomic_DNA"/>
</dbReference>
<dbReference type="PANTHER" id="PTHR46704">
    <property type="entry name" value="CXC DOMAIN-CONTAINING PROTEIN-RELATED"/>
    <property type="match status" value="1"/>
</dbReference>
<dbReference type="OrthoDB" id="7699677at2759"/>
<protein>
    <submittedName>
        <fullName evidence="2">Uncharacterized protein</fullName>
    </submittedName>
</protein>
<evidence type="ECO:0000313" key="3">
    <source>
        <dbReference type="Proteomes" id="UP000076858"/>
    </source>
</evidence>
<keyword evidence="3" id="KW-1185">Reference proteome</keyword>
<dbReference type="Proteomes" id="UP000076858">
    <property type="component" value="Unassembled WGS sequence"/>
</dbReference>
<comment type="caution">
    <text evidence="2">The sequence shown here is derived from an EMBL/GenBank/DDBJ whole genome shotgun (WGS) entry which is preliminary data.</text>
</comment>
<accession>A0A164WCX1</accession>
<evidence type="ECO:0000256" key="1">
    <source>
        <dbReference type="SAM" id="MobiDB-lite"/>
    </source>
</evidence>
<feature type="region of interest" description="Disordered" evidence="1">
    <location>
        <begin position="597"/>
        <end position="644"/>
    </location>
</feature>
<reference evidence="2 3" key="1">
    <citation type="submission" date="2016-03" db="EMBL/GenBank/DDBJ databases">
        <title>EvidentialGene: Evidence-directed Construction of Genes on Genomes.</title>
        <authorList>
            <person name="Gilbert D.G."/>
            <person name="Choi J.-H."/>
            <person name="Mockaitis K."/>
            <person name="Colbourne J."/>
            <person name="Pfrender M."/>
        </authorList>
    </citation>
    <scope>NUCLEOTIDE SEQUENCE [LARGE SCALE GENOMIC DNA]</scope>
    <source>
        <strain evidence="2 3">Xinb3</strain>
        <tissue evidence="2">Complete organism</tissue>
    </source>
</reference>
<dbReference type="PANTHER" id="PTHR46704:SF9">
    <property type="entry name" value="BHLH DOMAIN-CONTAINING PROTEIN"/>
    <property type="match status" value="1"/>
</dbReference>